<dbReference type="NCBIfam" id="NF038127">
    <property type="entry name" value="FDP_fam"/>
    <property type="match status" value="1"/>
</dbReference>
<feature type="domain" description="Peptidase C-terminal archaeal/bacterial" evidence="2">
    <location>
        <begin position="46"/>
        <end position="113"/>
    </location>
</feature>
<dbReference type="Proteomes" id="UP001160550">
    <property type="component" value="Unassembled WGS sequence"/>
</dbReference>
<protein>
    <submittedName>
        <fullName evidence="3">PPC domain-containing protein</fullName>
    </submittedName>
</protein>
<reference evidence="3" key="2">
    <citation type="submission" date="2023-04" db="EMBL/GenBank/DDBJ databases">
        <authorList>
            <person name="Sun J.-Q."/>
        </authorList>
    </citation>
    <scope>NUCLEOTIDE SEQUENCE</scope>
    <source>
        <strain evidence="3">CC-YY355</strain>
    </source>
</reference>
<comment type="caution">
    <text evidence="3">The sequence shown here is derived from an EMBL/GenBank/DDBJ whole genome shotgun (WGS) entry which is preliminary data.</text>
</comment>
<keyword evidence="1" id="KW-0732">Signal</keyword>
<evidence type="ECO:0000256" key="1">
    <source>
        <dbReference type="SAM" id="SignalP"/>
    </source>
</evidence>
<keyword evidence="4" id="KW-1185">Reference proteome</keyword>
<name>A0ABT6MUV9_9GAMM</name>
<evidence type="ECO:0000259" key="2">
    <source>
        <dbReference type="Pfam" id="PF04151"/>
    </source>
</evidence>
<dbReference type="RefSeq" id="WP_280943645.1">
    <property type="nucleotide sequence ID" value="NZ_JARYGX010000027.1"/>
</dbReference>
<reference evidence="3" key="1">
    <citation type="journal article" date="2007" name="Int. J. Syst. Evol. Microbiol.">
        <title>Luteimonas composti sp. nov., a moderately thermophilic bacterium isolated from food waste.</title>
        <authorList>
            <person name="Young C.C."/>
            <person name="Kampfer P."/>
            <person name="Chen W.M."/>
            <person name="Yen W.S."/>
            <person name="Arun A.B."/>
            <person name="Lai W.A."/>
            <person name="Shen F.T."/>
            <person name="Rekha P.D."/>
            <person name="Lin K.Y."/>
            <person name="Chou J.H."/>
        </authorList>
    </citation>
    <scope>NUCLEOTIDE SEQUENCE</scope>
    <source>
        <strain evidence="3">CC-YY355</strain>
    </source>
</reference>
<proteinExistence type="predicted"/>
<dbReference type="Pfam" id="PF04151">
    <property type="entry name" value="PPC"/>
    <property type="match status" value="1"/>
</dbReference>
<accession>A0ABT6MUV9</accession>
<dbReference type="EMBL" id="JARYGX010000027">
    <property type="protein sequence ID" value="MDH7454431.1"/>
    <property type="molecule type" value="Genomic_DNA"/>
</dbReference>
<feature type="signal peptide" evidence="1">
    <location>
        <begin position="1"/>
        <end position="19"/>
    </location>
</feature>
<evidence type="ECO:0000313" key="4">
    <source>
        <dbReference type="Proteomes" id="UP001160550"/>
    </source>
</evidence>
<dbReference type="InterPro" id="IPR007280">
    <property type="entry name" value="Peptidase_C_arc/bac"/>
</dbReference>
<dbReference type="Gene3D" id="2.60.120.380">
    <property type="match status" value="1"/>
</dbReference>
<sequence length="134" mass="14057">MRKTLLALSLAAAAVPAFAAQPLSIGTSVQGQLQATDRSSDRGGRSHDYTLRLAEGQLVAVTVKSTDFDPVVIVFKPDGDLLGENDDREDGSTNSLLVVTAPEAGDYTVRVNSLPMGEGHLGAYTLRASVIADD</sequence>
<gene>
    <name evidence="3" type="ORF">QF205_15325</name>
</gene>
<evidence type="ECO:0000313" key="3">
    <source>
        <dbReference type="EMBL" id="MDH7454431.1"/>
    </source>
</evidence>
<feature type="chain" id="PRO_5046390473" evidence="1">
    <location>
        <begin position="20"/>
        <end position="134"/>
    </location>
</feature>
<organism evidence="3 4">
    <name type="scientific">Luteimonas composti</name>
    <dbReference type="NCBI Taxonomy" id="398257"/>
    <lineage>
        <taxon>Bacteria</taxon>
        <taxon>Pseudomonadati</taxon>
        <taxon>Pseudomonadota</taxon>
        <taxon>Gammaproteobacteria</taxon>
        <taxon>Lysobacterales</taxon>
        <taxon>Lysobacteraceae</taxon>
        <taxon>Luteimonas</taxon>
    </lineage>
</organism>